<keyword evidence="2" id="KW-1003">Cell membrane</keyword>
<accession>A0ABS3R444</accession>
<dbReference type="EMBL" id="JAGEOK010000014">
    <property type="protein sequence ID" value="MBO2440364.1"/>
    <property type="molecule type" value="Genomic_DNA"/>
</dbReference>
<dbReference type="Proteomes" id="UP000666915">
    <property type="component" value="Unassembled WGS sequence"/>
</dbReference>
<dbReference type="Pfam" id="PF09594">
    <property type="entry name" value="GT87"/>
    <property type="match status" value="1"/>
</dbReference>
<feature type="transmembrane region" description="Helical" evidence="8">
    <location>
        <begin position="85"/>
        <end position="104"/>
    </location>
</feature>
<evidence type="ECO:0000256" key="1">
    <source>
        <dbReference type="ARBA" id="ARBA00004651"/>
    </source>
</evidence>
<dbReference type="InterPro" id="IPR018584">
    <property type="entry name" value="GT87"/>
</dbReference>
<evidence type="ECO:0000256" key="7">
    <source>
        <dbReference type="ARBA" id="ARBA00024033"/>
    </source>
</evidence>
<evidence type="ECO:0000256" key="5">
    <source>
        <dbReference type="ARBA" id="ARBA00022989"/>
    </source>
</evidence>
<dbReference type="RefSeq" id="WP_208268750.1">
    <property type="nucleotide sequence ID" value="NZ_BAAAGM010000074.1"/>
</dbReference>
<feature type="transmembrane region" description="Helical" evidence="8">
    <location>
        <begin position="335"/>
        <end position="352"/>
    </location>
</feature>
<keyword evidence="10" id="KW-1185">Reference proteome</keyword>
<name>A0ABS3R444_9ACTN</name>
<feature type="transmembrane region" description="Helical" evidence="8">
    <location>
        <begin position="358"/>
        <end position="375"/>
    </location>
</feature>
<gene>
    <name evidence="9" type="ORF">J4557_22820</name>
</gene>
<feature type="transmembrane region" description="Helical" evidence="8">
    <location>
        <begin position="217"/>
        <end position="244"/>
    </location>
</feature>
<evidence type="ECO:0000256" key="2">
    <source>
        <dbReference type="ARBA" id="ARBA00022475"/>
    </source>
</evidence>
<evidence type="ECO:0000256" key="8">
    <source>
        <dbReference type="SAM" id="Phobius"/>
    </source>
</evidence>
<organism evidence="9 10">
    <name type="scientific">Actinomadura nitritigenes</name>
    <dbReference type="NCBI Taxonomy" id="134602"/>
    <lineage>
        <taxon>Bacteria</taxon>
        <taxon>Bacillati</taxon>
        <taxon>Actinomycetota</taxon>
        <taxon>Actinomycetes</taxon>
        <taxon>Streptosporangiales</taxon>
        <taxon>Thermomonosporaceae</taxon>
        <taxon>Actinomadura</taxon>
    </lineage>
</organism>
<reference evidence="9 10" key="1">
    <citation type="submission" date="2021-03" db="EMBL/GenBank/DDBJ databases">
        <authorList>
            <person name="Kanchanasin P."/>
            <person name="Saeng-In P."/>
            <person name="Phongsopitanun W."/>
            <person name="Yuki M."/>
            <person name="Kudo T."/>
            <person name="Ohkuma M."/>
            <person name="Tanasupawat S."/>
        </authorList>
    </citation>
    <scope>NUCLEOTIDE SEQUENCE [LARGE SCALE GENOMIC DNA]</scope>
    <source>
        <strain evidence="9 10">L46</strain>
    </source>
</reference>
<proteinExistence type="inferred from homology"/>
<evidence type="ECO:0000256" key="4">
    <source>
        <dbReference type="ARBA" id="ARBA00022692"/>
    </source>
</evidence>
<evidence type="ECO:0000313" key="10">
    <source>
        <dbReference type="Proteomes" id="UP000666915"/>
    </source>
</evidence>
<evidence type="ECO:0000256" key="3">
    <source>
        <dbReference type="ARBA" id="ARBA00022679"/>
    </source>
</evidence>
<keyword evidence="6 8" id="KW-0472">Membrane</keyword>
<sequence>MRAVSGTREAARRPGRARARWSPLDALIALAGVAVVVAAVTPIVSRWLYNQPDQRLVDLEVYREGGLAVLRGAPLYDFLTQPPQLLPFTYPPFAALLAVPFTLLSWRAAQWAWTVLIYAALAVAVWYAFRDLIRRTGRWAPLTTGVLVAGAAWLDPVRDQVRFGQVGVFLLAMCLADCCTRSPRWPRGLLVGLALAIKLVPGVFLVYFLITGRRDAFVNALATAVVATLGGFAVLPHASAAYWFGALLQGGDRTGAVDGTTNQAINGIVARVLDQGPARTAVWLVLALAMAYAGFKLARRATYAADALAGARPAVTGPVGTDHCAAADPASGPGAYGLLLAGVAITGLLSVLLSPVGWIHHLVWIIPVIGALVGDGRDTRRCLFGLMFWIFFLFPLPWWGSHLSGTGHPPIARFWGSLERDSFGLAAIVAILLLGNWLVHRVTRRAGREDPSQRQVEVGTLAT</sequence>
<keyword evidence="3" id="KW-0808">Transferase</keyword>
<feature type="transmembrane region" description="Helical" evidence="8">
    <location>
        <begin position="281"/>
        <end position="298"/>
    </location>
</feature>
<comment type="similarity">
    <text evidence="7">Belongs to the glycosyltransferase 87 family.</text>
</comment>
<feature type="transmembrane region" description="Helical" evidence="8">
    <location>
        <begin position="111"/>
        <end position="130"/>
    </location>
</feature>
<evidence type="ECO:0000313" key="9">
    <source>
        <dbReference type="EMBL" id="MBO2440364.1"/>
    </source>
</evidence>
<comment type="subcellular location">
    <subcellularLocation>
        <location evidence="1">Cell membrane</location>
        <topology evidence="1">Multi-pass membrane protein</topology>
    </subcellularLocation>
</comment>
<comment type="caution">
    <text evidence="9">The sequence shown here is derived from an EMBL/GenBank/DDBJ whole genome shotgun (WGS) entry which is preliminary data.</text>
</comment>
<feature type="transmembrane region" description="Helical" evidence="8">
    <location>
        <begin position="382"/>
        <end position="400"/>
    </location>
</feature>
<feature type="transmembrane region" description="Helical" evidence="8">
    <location>
        <begin position="21"/>
        <end position="44"/>
    </location>
</feature>
<feature type="transmembrane region" description="Helical" evidence="8">
    <location>
        <begin position="422"/>
        <end position="439"/>
    </location>
</feature>
<feature type="transmembrane region" description="Helical" evidence="8">
    <location>
        <begin position="189"/>
        <end position="210"/>
    </location>
</feature>
<evidence type="ECO:0000256" key="6">
    <source>
        <dbReference type="ARBA" id="ARBA00023136"/>
    </source>
</evidence>
<keyword evidence="5 8" id="KW-1133">Transmembrane helix</keyword>
<protein>
    <submittedName>
        <fullName evidence="9">DUF2029 domain-containing protein</fullName>
    </submittedName>
</protein>
<keyword evidence="4 8" id="KW-0812">Transmembrane</keyword>